<evidence type="ECO:0000256" key="3">
    <source>
        <dbReference type="ARBA" id="ARBA00023163"/>
    </source>
</evidence>
<dbReference type="InterPro" id="IPR036390">
    <property type="entry name" value="WH_DNA-bd_sf"/>
</dbReference>
<evidence type="ECO:0000256" key="1">
    <source>
        <dbReference type="ARBA" id="ARBA00022853"/>
    </source>
</evidence>
<dbReference type="Gene3D" id="1.10.10.10">
    <property type="entry name" value="Winged helix-like DNA-binding domain superfamily/Winged helix DNA-binding domain"/>
    <property type="match status" value="1"/>
</dbReference>
<feature type="compositionally biased region" description="Low complexity" evidence="5">
    <location>
        <begin position="1332"/>
        <end position="1341"/>
    </location>
</feature>
<feature type="region of interest" description="Disordered" evidence="5">
    <location>
        <begin position="330"/>
        <end position="374"/>
    </location>
</feature>
<feature type="region of interest" description="Disordered" evidence="5">
    <location>
        <begin position="946"/>
        <end position="984"/>
    </location>
</feature>
<feature type="domain" description="RFX-type winged-helix" evidence="6">
    <location>
        <begin position="383"/>
        <end position="459"/>
    </location>
</feature>
<keyword evidence="4" id="KW-0539">Nucleus</keyword>
<dbReference type="GO" id="GO:0003677">
    <property type="term" value="F:DNA binding"/>
    <property type="evidence" value="ECO:0007669"/>
    <property type="project" value="InterPro"/>
</dbReference>
<dbReference type="Gene3D" id="1.25.10.10">
    <property type="entry name" value="Leucine-rich Repeat Variant"/>
    <property type="match status" value="1"/>
</dbReference>
<feature type="compositionally biased region" description="Pro residues" evidence="5">
    <location>
        <begin position="1653"/>
        <end position="1672"/>
    </location>
</feature>
<feature type="compositionally biased region" description="Low complexity" evidence="5">
    <location>
        <begin position="330"/>
        <end position="342"/>
    </location>
</feature>
<dbReference type="InterPro" id="IPR003150">
    <property type="entry name" value="DNA-bd_RFX"/>
</dbReference>
<dbReference type="GO" id="GO:0006325">
    <property type="term" value="P:chromatin organization"/>
    <property type="evidence" value="ECO:0007669"/>
    <property type="project" value="UniProtKB-KW"/>
</dbReference>
<evidence type="ECO:0000313" key="7">
    <source>
        <dbReference type="EMBL" id="KAJ7383617.1"/>
    </source>
</evidence>
<sequence>MPNEVDFAINICMLLSNVSNSVFNLSKAPAVVDTLLAHVGVFSEDSHGLGGLYQEWYTKQDMERDFIKFWKEGLTVKGVQDMLCSGNDDETTDQESLFHPTKRKIGAKDVECQRIAQVGMIFYNFSFDGTNASVLASHPLCLKFLVLCICSDRGFLQRMAWETLSNLAEKMLMDPIESTSTQMFFQMLHCFMNHKDRYHVVNAMDVLGKLCTLEGNDEVIEAGLEPEAYESLIRVLIASDVQLVLSSLESLYNLSGVGQVTSDHIAEVHHSIVQQKVTWHYLIRRVVLICRCSGVFGDFGCRGLWPRSLIRGADLGEEVANYYSNNTKTAAAPTPVVPQQPKEPVLPHQAPPSTPSPGPVPSPSPSPVPIKTTGSEIDPETFTYSWLQATYESSPGNSVSRIDIYADYLSSCSRLARVGILNATAFNRIIKLAFPDGQLRRVQSGVNVQYVLAGLKRRANPLPVKSRTDSPASHQPSTASSHSPVQRMSPGQQSISRTPTPTVQNQTLPAWNPTKQQSIAVSQQTATPSLPRPQVSGGNHQQMPGMGRLPRRPSISSQVTPDQGVRQFPVATMQQQDLHTAADPRQMMGGQIQRNIGPPDKGQALERIAAMRRASVEGVSTLQGQNVQAFQHHQGQVMQRMPLSPQSPGTPRDEHQHQTGHRMPPTVPVSPGLRGTTGTFSPQLMTKSPQPAPVGLPGNVHSPQSPMTRFPLPPPRPVQPAMPRPAQTLPPTGLMQRPLSPAEPSSYRPTAAYRQPAPPFPQQQNVRPLPPAYSARPAYLGSYPPLAPKPAPGMNVQFSQESQARKQVPSSTAVAVSYPGSPQVPRSPLQRGEATTRQTFQPHVPLPNMPPSPLLSPSTGSGQPFASSQPDLPGGLGGRNIRPALVQDTRQASRESFPGSRQEGVVLIAQEERAADVVTTGLLEGAEEQKILVIENKNRTEITTKADATNSSTSTQQARLAHDVATNRTSVSENKSSAGNNTLVGSRGEICRSNIDEHFEQPLGRLLSNESEKNSLKTTLYPSSNGTLKRDLNAHMTHGSKGSASSEENLNGQQDSVSEEGGPAKRPRLSSLENELDHSSSIPSRTGSPTPLVNGDIKGDPRNKLMDKLLDKDLHLPLNGVCGIDTSELDLLASDGERLSSSKASSPDLFGSETNSDFGKYLEESDTDTGLFSDVLQGDLRIDPMENGTEGTHPMPSKMPTFPGGSYIEGGNISNEKGIPSGVAEQQGKIPIPPAVRPDPLPGQYNVTASRHPVAGNTTWNSTNNVTQMPKPGFGQRFGPEVQQKMAFYPQQGNLPPNVGNRSSQMHNVNTNPPHASQVAIQKPTFLHQNIQPSPQQQQQQMITSHDSSSALHPSGVPKNILPRPQGADIINSMVAGTVGIQHSSPASTPFHVGQQMPSVQTSIPRVNTGMQPGWTPSGVQQQQVPVEQHAGPRTLPGPQKVAAPPGFQVGLRHNSTPGSQASIGPPGPQNMSLSSGWQPQLQQQQKAVNVYPDIRTQGVATPGSSMYDAASAPQNRQPPPQYQLPAGKNVVVQKPLVPMPVTTTGSQEFAATLPAHGSQTESAVPLMTSFKPYRCRWTTCYSSFDSSKGLFAHVVSEHVPRDSLVMSCMWEGCAPVRRSRSSLLFHLQQKHSEPSTVPSPLPPQPAQHQSPPVQPPPPPPPPQPQPPPPSTQPTSFVPAYHFLARMLQSLQGEEESPLTKSVRLTAALVLRNVAQYSALARSMLRRHESHLSLVAMSNSEAANAIAACLSELSPHRKASSHDSDSFIWAINR</sequence>
<feature type="compositionally biased region" description="Polar residues" evidence="5">
    <location>
        <begin position="859"/>
        <end position="870"/>
    </location>
</feature>
<dbReference type="PROSITE" id="PS00028">
    <property type="entry name" value="ZINC_FINGER_C2H2_1"/>
    <property type="match status" value="1"/>
</dbReference>
<dbReference type="InterPro" id="IPR011989">
    <property type="entry name" value="ARM-like"/>
</dbReference>
<feature type="region of interest" description="Disordered" evidence="5">
    <location>
        <begin position="1627"/>
        <end position="1676"/>
    </location>
</feature>
<dbReference type="GO" id="GO:0006355">
    <property type="term" value="P:regulation of DNA-templated transcription"/>
    <property type="evidence" value="ECO:0007669"/>
    <property type="project" value="InterPro"/>
</dbReference>
<feature type="region of interest" description="Disordered" evidence="5">
    <location>
        <begin position="461"/>
        <end position="560"/>
    </location>
</feature>
<keyword evidence="3" id="KW-0804">Transcription</keyword>
<feature type="region of interest" description="Disordered" evidence="5">
    <location>
        <begin position="1332"/>
        <end position="1358"/>
    </location>
</feature>
<comment type="caution">
    <text evidence="7">The sequence shown here is derived from an EMBL/GenBank/DDBJ whole genome shotgun (WGS) entry which is preliminary data.</text>
</comment>
<feature type="compositionally biased region" description="Polar residues" evidence="5">
    <location>
        <begin position="1016"/>
        <end position="1027"/>
    </location>
</feature>
<feature type="region of interest" description="Disordered" evidence="5">
    <location>
        <begin position="1457"/>
        <end position="1476"/>
    </location>
</feature>
<dbReference type="PROSITE" id="PS51526">
    <property type="entry name" value="RFX_DBD"/>
    <property type="match status" value="1"/>
</dbReference>
<evidence type="ECO:0000259" key="6">
    <source>
        <dbReference type="PROSITE" id="PS51526"/>
    </source>
</evidence>
<feature type="region of interest" description="Disordered" evidence="5">
    <location>
        <begin position="1004"/>
        <end position="1100"/>
    </location>
</feature>
<dbReference type="Proteomes" id="UP001163046">
    <property type="component" value="Unassembled WGS sequence"/>
</dbReference>
<dbReference type="Gene3D" id="3.30.160.60">
    <property type="entry name" value="Classic Zinc Finger"/>
    <property type="match status" value="1"/>
</dbReference>
<dbReference type="SUPFAM" id="SSF48371">
    <property type="entry name" value="ARM repeat"/>
    <property type="match status" value="1"/>
</dbReference>
<feature type="region of interest" description="Disordered" evidence="5">
    <location>
        <begin position="791"/>
        <end position="878"/>
    </location>
</feature>
<dbReference type="PANTHER" id="PTHR22970:SF14">
    <property type="entry name" value="AT-RICH INTERACTIVE DOMAIN-CONTAINING PROTEIN 2"/>
    <property type="match status" value="1"/>
</dbReference>
<dbReference type="InterPro" id="IPR052406">
    <property type="entry name" value="Chromatin_Remodeling_Comp"/>
</dbReference>
<proteinExistence type="predicted"/>
<evidence type="ECO:0000256" key="2">
    <source>
        <dbReference type="ARBA" id="ARBA00023015"/>
    </source>
</evidence>
<reference evidence="7" key="1">
    <citation type="submission" date="2023-01" db="EMBL/GenBank/DDBJ databases">
        <title>Genome assembly of the deep-sea coral Lophelia pertusa.</title>
        <authorList>
            <person name="Herrera S."/>
            <person name="Cordes E."/>
        </authorList>
    </citation>
    <scope>NUCLEOTIDE SEQUENCE</scope>
    <source>
        <strain evidence="7">USNM1676648</strain>
        <tissue evidence="7">Polyp</tissue>
    </source>
</reference>
<dbReference type="SUPFAM" id="SSF46785">
    <property type="entry name" value="Winged helix' DNA-binding domain"/>
    <property type="match status" value="1"/>
</dbReference>
<feature type="compositionally biased region" description="Polar residues" evidence="5">
    <location>
        <begin position="469"/>
        <end position="528"/>
    </location>
</feature>
<dbReference type="InterPro" id="IPR016024">
    <property type="entry name" value="ARM-type_fold"/>
</dbReference>
<feature type="compositionally biased region" description="Polar residues" evidence="5">
    <location>
        <begin position="946"/>
        <end position="958"/>
    </location>
</feature>
<keyword evidence="2" id="KW-0805">Transcription regulation</keyword>
<dbReference type="InterPro" id="IPR013087">
    <property type="entry name" value="Znf_C2H2_type"/>
</dbReference>
<organism evidence="7 8">
    <name type="scientific">Desmophyllum pertusum</name>
    <dbReference type="NCBI Taxonomy" id="174260"/>
    <lineage>
        <taxon>Eukaryota</taxon>
        <taxon>Metazoa</taxon>
        <taxon>Cnidaria</taxon>
        <taxon>Anthozoa</taxon>
        <taxon>Hexacorallia</taxon>
        <taxon>Scleractinia</taxon>
        <taxon>Caryophylliina</taxon>
        <taxon>Caryophylliidae</taxon>
        <taxon>Desmophyllum</taxon>
    </lineage>
</organism>
<dbReference type="Pfam" id="PF02257">
    <property type="entry name" value="RFX_DNA_binding"/>
    <property type="match status" value="1"/>
</dbReference>
<evidence type="ECO:0000256" key="5">
    <source>
        <dbReference type="SAM" id="MobiDB-lite"/>
    </source>
</evidence>
<name>A0A9W9ZKZ1_9CNID</name>
<dbReference type="PANTHER" id="PTHR22970">
    <property type="entry name" value="AT-RICH INTERACTIVE DOMAIN-CONTAINING PROTEIN 2"/>
    <property type="match status" value="1"/>
</dbReference>
<feature type="region of interest" description="Disordered" evidence="5">
    <location>
        <begin position="631"/>
        <end position="679"/>
    </location>
</feature>
<feature type="compositionally biased region" description="Polar residues" evidence="5">
    <location>
        <begin position="1342"/>
        <end position="1352"/>
    </location>
</feature>
<dbReference type="InterPro" id="IPR036388">
    <property type="entry name" value="WH-like_DNA-bd_sf"/>
</dbReference>
<protein>
    <submittedName>
        <fullName evidence="7">AT-rich interactive domain-containing protein 2</fullName>
    </submittedName>
</protein>
<feature type="compositionally biased region" description="Pro residues" evidence="5">
    <location>
        <begin position="714"/>
        <end position="723"/>
    </location>
</feature>
<keyword evidence="8" id="KW-1185">Reference proteome</keyword>
<keyword evidence="1" id="KW-0156">Chromatin regulator</keyword>
<feature type="region of interest" description="Disordered" evidence="5">
    <location>
        <begin position="754"/>
        <end position="773"/>
    </location>
</feature>
<feature type="compositionally biased region" description="Polar residues" evidence="5">
    <location>
        <begin position="1040"/>
        <end position="1056"/>
    </location>
</feature>
<evidence type="ECO:0000256" key="4">
    <source>
        <dbReference type="ARBA" id="ARBA00023242"/>
    </source>
</evidence>
<gene>
    <name evidence="7" type="primary">ARID2_2</name>
    <name evidence="7" type="ORF">OS493_026803</name>
</gene>
<evidence type="ECO:0000313" key="8">
    <source>
        <dbReference type="Proteomes" id="UP001163046"/>
    </source>
</evidence>
<dbReference type="EMBL" id="MU825896">
    <property type="protein sequence ID" value="KAJ7383617.1"/>
    <property type="molecule type" value="Genomic_DNA"/>
</dbReference>
<feature type="region of interest" description="Disordered" evidence="5">
    <location>
        <begin position="714"/>
        <end position="749"/>
    </location>
</feature>
<feature type="compositionally biased region" description="Pro residues" evidence="5">
    <location>
        <begin position="349"/>
        <end position="368"/>
    </location>
</feature>
<feature type="compositionally biased region" description="Pro residues" evidence="5">
    <location>
        <begin position="844"/>
        <end position="854"/>
    </location>
</feature>
<accession>A0A9W9ZKZ1</accession>
<feature type="compositionally biased region" description="Polar residues" evidence="5">
    <location>
        <begin position="966"/>
        <end position="984"/>
    </location>
</feature>
<dbReference type="OrthoDB" id="338531at2759"/>
<feature type="compositionally biased region" description="Polar residues" evidence="5">
    <location>
        <begin position="1079"/>
        <end position="1091"/>
    </location>
</feature>